<dbReference type="EMBL" id="CP000270">
    <property type="protein sequence ID" value="ABE29387.1"/>
    <property type="molecule type" value="Genomic_DNA"/>
</dbReference>
<dbReference type="InterPro" id="IPR006680">
    <property type="entry name" value="Amidohydro-rel"/>
</dbReference>
<dbReference type="AlphaFoldDB" id="Q143V2"/>
<dbReference type="PANTHER" id="PTHR21240">
    <property type="entry name" value="2-AMINO-3-CARBOXYLMUCONATE-6-SEMIALDEHYDE DECARBOXYLASE"/>
    <property type="match status" value="1"/>
</dbReference>
<dbReference type="GO" id="GO:0016787">
    <property type="term" value="F:hydrolase activity"/>
    <property type="evidence" value="ECO:0007669"/>
    <property type="project" value="InterPro"/>
</dbReference>
<reference evidence="3 4" key="1">
    <citation type="journal article" date="2006" name="Proc. Natl. Acad. Sci. U.S.A.">
        <title>Burkholderia xenovorans LB400 harbors a multi-replicon, 9.73-Mbp genome shaped for versatility.</title>
        <authorList>
            <person name="Chain P.S."/>
            <person name="Denef V.J."/>
            <person name="Konstantinidis K.T."/>
            <person name="Vergez L.M."/>
            <person name="Agullo L."/>
            <person name="Reyes V.L."/>
            <person name="Hauser L."/>
            <person name="Cordova M."/>
            <person name="Gomez L."/>
            <person name="Gonzalez M."/>
            <person name="Land M."/>
            <person name="Lao V."/>
            <person name="Larimer F."/>
            <person name="LiPuma J.J."/>
            <person name="Mahenthiralingam E."/>
            <person name="Malfatti S.A."/>
            <person name="Marx C.J."/>
            <person name="Parnell J.J."/>
            <person name="Ramette A."/>
            <person name="Richardson P."/>
            <person name="Seeger M."/>
            <person name="Smith D."/>
            <person name="Spilker T."/>
            <person name="Sul W.J."/>
            <person name="Tsoi T.V."/>
            <person name="Ulrich L.E."/>
            <person name="Zhulin I.B."/>
            <person name="Tiedje J.M."/>
        </authorList>
    </citation>
    <scope>NUCLEOTIDE SEQUENCE [LARGE SCALE GENOMIC DNA]</scope>
    <source>
        <strain evidence="3 4">LB400</strain>
    </source>
</reference>
<evidence type="ECO:0000313" key="4">
    <source>
        <dbReference type="Proteomes" id="UP000001817"/>
    </source>
</evidence>
<proteinExistence type="predicted"/>
<dbReference type="KEGG" id="bxb:DR64_1299"/>
<gene>
    <name evidence="3" type="ORF">Bxe_A3602</name>
</gene>
<dbReference type="RefSeq" id="WP_011487157.1">
    <property type="nucleotide sequence ID" value="NC_007951.1"/>
</dbReference>
<keyword evidence="4" id="KW-1185">Reference proteome</keyword>
<organism evidence="3 4">
    <name type="scientific">Paraburkholderia xenovorans (strain LB400)</name>
    <dbReference type="NCBI Taxonomy" id="266265"/>
    <lineage>
        <taxon>Bacteria</taxon>
        <taxon>Pseudomonadati</taxon>
        <taxon>Pseudomonadota</taxon>
        <taxon>Betaproteobacteria</taxon>
        <taxon>Burkholderiales</taxon>
        <taxon>Burkholderiaceae</taxon>
        <taxon>Paraburkholderia</taxon>
    </lineage>
</organism>
<dbReference type="eggNOG" id="COG2159">
    <property type="taxonomic scope" value="Bacteria"/>
</dbReference>
<evidence type="ECO:0000313" key="3">
    <source>
        <dbReference type="EMBL" id="ABE29387.1"/>
    </source>
</evidence>
<dbReference type="GO" id="GO:0016831">
    <property type="term" value="F:carboxy-lyase activity"/>
    <property type="evidence" value="ECO:0007669"/>
    <property type="project" value="InterPro"/>
</dbReference>
<dbReference type="STRING" id="266265.Bxe_A3602"/>
<dbReference type="InterPro" id="IPR032465">
    <property type="entry name" value="ACMSD"/>
</dbReference>
<dbReference type="KEGG" id="bxe:Bxe_A3602"/>
<dbReference type="PATRIC" id="fig|266265.5.peg.864"/>
<accession>Q143V2</accession>
<keyword evidence="1" id="KW-0456">Lyase</keyword>
<dbReference type="InterPro" id="IPR032466">
    <property type="entry name" value="Metal_Hydrolase"/>
</dbReference>
<dbReference type="GO" id="GO:0019748">
    <property type="term" value="P:secondary metabolic process"/>
    <property type="evidence" value="ECO:0007669"/>
    <property type="project" value="TreeGrafter"/>
</dbReference>
<evidence type="ECO:0000259" key="2">
    <source>
        <dbReference type="Pfam" id="PF04909"/>
    </source>
</evidence>
<feature type="domain" description="Amidohydrolase-related" evidence="2">
    <location>
        <begin position="105"/>
        <end position="393"/>
    </location>
</feature>
<dbReference type="SUPFAM" id="SSF51556">
    <property type="entry name" value="Metallo-dependent hydrolases"/>
    <property type="match status" value="1"/>
</dbReference>
<protein>
    <recommendedName>
        <fullName evidence="2">Amidohydrolase-related domain-containing protein</fullName>
    </recommendedName>
</protein>
<dbReference type="GO" id="GO:0005737">
    <property type="term" value="C:cytoplasm"/>
    <property type="evidence" value="ECO:0007669"/>
    <property type="project" value="TreeGrafter"/>
</dbReference>
<evidence type="ECO:0000256" key="1">
    <source>
        <dbReference type="ARBA" id="ARBA00023239"/>
    </source>
</evidence>
<dbReference type="Gene3D" id="3.20.20.140">
    <property type="entry name" value="Metal-dependent hydrolases"/>
    <property type="match status" value="1"/>
</dbReference>
<dbReference type="Proteomes" id="UP000001817">
    <property type="component" value="Chromosome 1"/>
</dbReference>
<sequence>MEAIEVNSANEWRTMTPGVEGWSHTARRSDPNKYFMVSCDDHANEPPTLWVERMDAKYRERLPRVWVDEHGVQWRQSEGQQKPDRLVLAALEGEDAARAKAGANVEQRLKDLDMDGIDAELVFPNKGLAMWSTPDPVFASAQCKVYNDWAWETYGSHVDRCSPVATISTGDLEGSIVEVQRAAAMGFRSVNIPCKPIYGPHDVNHVNYNLPHFDPLWAAIEETGMPVTIHISTGKDPRTSRGPGGALVNYFAHAFSPVFEPIANLCASGVLDRFPRLHFSLIETGVGWIPWMLDTMDEVYKKHHFWVKPKLKHGLPSDYFRRHFSATFSEDPSGVALCETLGLEGNFLWASDYPHHEGTWPHSSEAIERQMGTLRDGTRAQILGLNAARIFHFPVPPRYQATQAQTGLTQ</sequence>
<dbReference type="PANTHER" id="PTHR21240:SF28">
    <property type="entry name" value="ISO-OROTATE DECARBOXYLASE (EUROFUNG)"/>
    <property type="match status" value="1"/>
</dbReference>
<dbReference type="OrthoDB" id="8617321at2"/>
<dbReference type="Pfam" id="PF04909">
    <property type="entry name" value="Amidohydro_2"/>
    <property type="match status" value="1"/>
</dbReference>
<name>Q143V2_PARXL</name>